<accession>A0A927UDZ6</accession>
<protein>
    <submittedName>
        <fullName evidence="1">Uncharacterized protein</fullName>
    </submittedName>
</protein>
<gene>
    <name evidence="1" type="ORF">E7272_09820</name>
</gene>
<sequence>MKFVNRKSDLLVLNKDYVEQQLKELRLLLKESDKRVAIGKRLPNIRVKVSKSNGCNQYYYINPDTKKLVYVKKEDLMKVARIIQRDYNIDVNKAIRKQIDKLEKFIANYDFDAIDKVYEKMPSARQQLTNPIILNDEQYVLKWRAEHPAMQNTFPEEGKYKTNRGELVRSKSEKNHCRYVR</sequence>
<name>A0A927UDZ6_9FIRM</name>
<dbReference type="Proteomes" id="UP000766246">
    <property type="component" value="Unassembled WGS sequence"/>
</dbReference>
<proteinExistence type="predicted"/>
<evidence type="ECO:0000313" key="2">
    <source>
        <dbReference type="Proteomes" id="UP000766246"/>
    </source>
</evidence>
<evidence type="ECO:0000313" key="1">
    <source>
        <dbReference type="EMBL" id="MBE5920127.1"/>
    </source>
</evidence>
<dbReference type="AlphaFoldDB" id="A0A927UDZ6"/>
<reference evidence="1" key="1">
    <citation type="submission" date="2019-04" db="EMBL/GenBank/DDBJ databases">
        <title>Evolution of Biomass-Degrading Anaerobic Consortia Revealed by Metagenomics.</title>
        <authorList>
            <person name="Peng X."/>
        </authorList>
    </citation>
    <scope>NUCLEOTIDE SEQUENCE</scope>
    <source>
        <strain evidence="1">SIG311</strain>
    </source>
</reference>
<organism evidence="1 2">
    <name type="scientific">Pseudobutyrivibrio ruminis</name>
    <dbReference type="NCBI Taxonomy" id="46206"/>
    <lineage>
        <taxon>Bacteria</taxon>
        <taxon>Bacillati</taxon>
        <taxon>Bacillota</taxon>
        <taxon>Clostridia</taxon>
        <taxon>Lachnospirales</taxon>
        <taxon>Lachnospiraceae</taxon>
        <taxon>Pseudobutyrivibrio</taxon>
    </lineage>
</organism>
<comment type="caution">
    <text evidence="1">The sequence shown here is derived from an EMBL/GenBank/DDBJ whole genome shotgun (WGS) entry which is preliminary data.</text>
</comment>
<dbReference type="EMBL" id="SVER01000024">
    <property type="protein sequence ID" value="MBE5920127.1"/>
    <property type="molecule type" value="Genomic_DNA"/>
</dbReference>